<proteinExistence type="inferred from homology"/>
<feature type="transmembrane region" description="Helical" evidence="10">
    <location>
        <begin position="89"/>
        <end position="112"/>
    </location>
</feature>
<reference evidence="11 12" key="1">
    <citation type="journal article" date="2015" name="Stand. Genomic Sci.">
        <title>Genomic Encyclopedia of Bacterial and Archaeal Type Strains, Phase III: the genomes of soil and plant-associated and newly described type strains.</title>
        <authorList>
            <person name="Whitman W.B."/>
            <person name="Woyke T."/>
            <person name="Klenk H.P."/>
            <person name="Zhou Y."/>
            <person name="Lilburn T.G."/>
            <person name="Beck B.J."/>
            <person name="De Vos P."/>
            <person name="Vandamme P."/>
            <person name="Eisen J.A."/>
            <person name="Garrity G."/>
            <person name="Hugenholtz P."/>
            <person name="Kyrpides N.C."/>
        </authorList>
    </citation>
    <scope>NUCLEOTIDE SEQUENCE [LARGE SCALE GENOMIC DNA]</scope>
    <source>
        <strain evidence="11 12">CV53</strain>
    </source>
</reference>
<dbReference type="PANTHER" id="PTHR28259:SF1">
    <property type="entry name" value="FLUORIDE EXPORT PROTEIN 1-RELATED"/>
    <property type="match status" value="1"/>
</dbReference>
<evidence type="ECO:0000256" key="10">
    <source>
        <dbReference type="HAMAP-Rule" id="MF_00454"/>
    </source>
</evidence>
<evidence type="ECO:0000256" key="4">
    <source>
        <dbReference type="ARBA" id="ARBA00022989"/>
    </source>
</evidence>
<evidence type="ECO:0000313" key="12">
    <source>
        <dbReference type="Proteomes" id="UP000295689"/>
    </source>
</evidence>
<dbReference type="NCBIfam" id="TIGR00494">
    <property type="entry name" value="crcB"/>
    <property type="match status" value="1"/>
</dbReference>
<keyword evidence="3 10" id="KW-0812">Transmembrane</keyword>
<evidence type="ECO:0000256" key="5">
    <source>
        <dbReference type="ARBA" id="ARBA00023136"/>
    </source>
</evidence>
<name>A0A4R2BG29_9BACI</name>
<feature type="binding site" evidence="10">
    <location>
        <position position="70"/>
    </location>
    <ligand>
        <name>Na(+)</name>
        <dbReference type="ChEBI" id="CHEBI:29101"/>
        <note>structural</note>
    </ligand>
</feature>
<keyword evidence="4 10" id="KW-1133">Transmembrane helix</keyword>
<dbReference type="HAMAP" id="MF_00454">
    <property type="entry name" value="FluC"/>
    <property type="match status" value="1"/>
</dbReference>
<dbReference type="Pfam" id="PF02537">
    <property type="entry name" value="CRCB"/>
    <property type="match status" value="1"/>
</dbReference>
<dbReference type="GO" id="GO:0005886">
    <property type="term" value="C:plasma membrane"/>
    <property type="evidence" value="ECO:0007669"/>
    <property type="project" value="UniProtKB-SubCell"/>
</dbReference>
<keyword evidence="10" id="KW-0813">Transport</keyword>
<keyword evidence="10" id="KW-0406">Ion transport</keyword>
<feature type="binding site" evidence="10">
    <location>
        <position position="67"/>
    </location>
    <ligand>
        <name>Na(+)</name>
        <dbReference type="ChEBI" id="CHEBI:29101"/>
        <note>structural</note>
    </ligand>
</feature>
<sequence length="126" mass="13122">MGGAAGSLLRYSLGVWSLQMFGNQFPYGTLVANLIGSFFLGWLTSRVIEQKCLNPAIASSIGTGLIGSFTTFSTFSIESISLWSSGSLIPAIVYISASAGGGLLLAFTGYALGARKQEKETGGVQL</sequence>
<dbReference type="GO" id="GO:0062054">
    <property type="term" value="F:fluoride channel activity"/>
    <property type="evidence" value="ECO:0007669"/>
    <property type="project" value="UniProtKB-UniRule"/>
</dbReference>
<evidence type="ECO:0000256" key="3">
    <source>
        <dbReference type="ARBA" id="ARBA00022692"/>
    </source>
</evidence>
<comment type="similarity">
    <text evidence="7 10">Belongs to the fluoride channel Fluc/FEX (TC 1.A.43) family.</text>
</comment>
<dbReference type="PANTHER" id="PTHR28259">
    <property type="entry name" value="FLUORIDE EXPORT PROTEIN 1-RELATED"/>
    <property type="match status" value="1"/>
</dbReference>
<comment type="activity regulation">
    <text evidence="10">Na(+) is not transported, but it plays an essential structural role and its presence is essential for fluoride channel function.</text>
</comment>
<organism evidence="11 12">
    <name type="scientific">Mesobacillus foraminis</name>
    <dbReference type="NCBI Taxonomy" id="279826"/>
    <lineage>
        <taxon>Bacteria</taxon>
        <taxon>Bacillati</taxon>
        <taxon>Bacillota</taxon>
        <taxon>Bacilli</taxon>
        <taxon>Bacillales</taxon>
        <taxon>Bacillaceae</taxon>
        <taxon>Mesobacillus</taxon>
    </lineage>
</organism>
<dbReference type="EMBL" id="SLVV01000006">
    <property type="protein sequence ID" value="TCN24909.1"/>
    <property type="molecule type" value="Genomic_DNA"/>
</dbReference>
<dbReference type="GO" id="GO:0046872">
    <property type="term" value="F:metal ion binding"/>
    <property type="evidence" value="ECO:0007669"/>
    <property type="project" value="UniProtKB-KW"/>
</dbReference>
<gene>
    <name evidence="10" type="primary">fluC</name>
    <name evidence="10" type="synonym">crcB</name>
    <name evidence="11" type="ORF">EV146_106110</name>
</gene>
<dbReference type="Proteomes" id="UP000295689">
    <property type="component" value="Unassembled WGS sequence"/>
</dbReference>
<evidence type="ECO:0000256" key="2">
    <source>
        <dbReference type="ARBA" id="ARBA00022475"/>
    </source>
</evidence>
<evidence type="ECO:0000256" key="1">
    <source>
        <dbReference type="ARBA" id="ARBA00004651"/>
    </source>
</evidence>
<keyword evidence="12" id="KW-1185">Reference proteome</keyword>
<protein>
    <recommendedName>
        <fullName evidence="10">Fluoride-specific ion channel FluC</fullName>
    </recommendedName>
</protein>
<keyword evidence="6 10" id="KW-0407">Ion channel</keyword>
<evidence type="ECO:0000256" key="8">
    <source>
        <dbReference type="ARBA" id="ARBA00035585"/>
    </source>
</evidence>
<evidence type="ECO:0000256" key="9">
    <source>
        <dbReference type="ARBA" id="ARBA00049940"/>
    </source>
</evidence>
<comment type="subcellular location">
    <subcellularLocation>
        <location evidence="1 10">Cell membrane</location>
        <topology evidence="1 10">Multi-pass membrane protein</topology>
    </subcellularLocation>
</comment>
<evidence type="ECO:0000256" key="6">
    <source>
        <dbReference type="ARBA" id="ARBA00023303"/>
    </source>
</evidence>
<evidence type="ECO:0000313" key="11">
    <source>
        <dbReference type="EMBL" id="TCN24909.1"/>
    </source>
</evidence>
<evidence type="ECO:0000256" key="7">
    <source>
        <dbReference type="ARBA" id="ARBA00035120"/>
    </source>
</evidence>
<comment type="function">
    <text evidence="9 10">Fluoride-specific ion channel. Important for reducing fluoride concentration in the cell, thus reducing its toxicity.</text>
</comment>
<dbReference type="AlphaFoldDB" id="A0A4R2BG29"/>
<dbReference type="InterPro" id="IPR003691">
    <property type="entry name" value="FluC"/>
</dbReference>
<keyword evidence="10" id="KW-0479">Metal-binding</keyword>
<feature type="transmembrane region" description="Helical" evidence="10">
    <location>
        <begin position="56"/>
        <end position="77"/>
    </location>
</feature>
<comment type="caution">
    <text evidence="11">The sequence shown here is derived from an EMBL/GenBank/DDBJ whole genome shotgun (WGS) entry which is preliminary data.</text>
</comment>
<keyword evidence="5 10" id="KW-0472">Membrane</keyword>
<accession>A0A4R2BG29</accession>
<dbReference type="GO" id="GO:0140114">
    <property type="term" value="P:cellular detoxification of fluoride"/>
    <property type="evidence" value="ECO:0007669"/>
    <property type="project" value="UniProtKB-UniRule"/>
</dbReference>
<feature type="transmembrane region" description="Helical" evidence="10">
    <location>
        <begin position="25"/>
        <end position="44"/>
    </location>
</feature>
<comment type="catalytic activity">
    <reaction evidence="8">
        <text>fluoride(in) = fluoride(out)</text>
        <dbReference type="Rhea" id="RHEA:76159"/>
        <dbReference type="ChEBI" id="CHEBI:17051"/>
    </reaction>
    <physiologicalReaction direction="left-to-right" evidence="8">
        <dbReference type="Rhea" id="RHEA:76160"/>
    </physiologicalReaction>
</comment>
<keyword evidence="2 10" id="KW-1003">Cell membrane</keyword>
<keyword evidence="10" id="KW-0915">Sodium</keyword>